<dbReference type="Gene3D" id="1.10.530.40">
    <property type="match status" value="1"/>
</dbReference>
<reference evidence="4" key="2">
    <citation type="submission" date="2021-04" db="EMBL/GenBank/DDBJ databases">
        <authorList>
            <person name="Gilroy R."/>
        </authorList>
    </citation>
    <scope>NUCLEOTIDE SEQUENCE</scope>
    <source>
        <strain evidence="4">378</strain>
    </source>
</reference>
<dbReference type="GO" id="GO:0009253">
    <property type="term" value="P:peptidoglycan catabolic process"/>
    <property type="evidence" value="ECO:0007669"/>
    <property type="project" value="InterPro"/>
</dbReference>
<dbReference type="SUPFAM" id="SSF53955">
    <property type="entry name" value="Lysozyme-like"/>
    <property type="match status" value="1"/>
</dbReference>
<dbReference type="InterPro" id="IPR002196">
    <property type="entry name" value="Glyco_hydro_24"/>
</dbReference>
<reference evidence="4" key="1">
    <citation type="journal article" date="2021" name="PeerJ">
        <title>Extensive microbial diversity within the chicken gut microbiome revealed by metagenomics and culture.</title>
        <authorList>
            <person name="Gilroy R."/>
            <person name="Ravi A."/>
            <person name="Getino M."/>
            <person name="Pursley I."/>
            <person name="Horton D.L."/>
            <person name="Alikhan N.F."/>
            <person name="Baker D."/>
            <person name="Gharbi K."/>
            <person name="Hall N."/>
            <person name="Watson M."/>
            <person name="Adriaenssens E.M."/>
            <person name="Foster-Nyarko E."/>
            <person name="Jarju S."/>
            <person name="Secka A."/>
            <person name="Antonio M."/>
            <person name="Oren A."/>
            <person name="Chaudhuri R.R."/>
            <person name="La Ragione R."/>
            <person name="Hildebrand F."/>
            <person name="Pallen M.J."/>
        </authorList>
    </citation>
    <scope>NUCLEOTIDE SEQUENCE</scope>
    <source>
        <strain evidence="4">378</strain>
    </source>
</reference>
<dbReference type="GO" id="GO:0003796">
    <property type="term" value="F:lysozyme activity"/>
    <property type="evidence" value="ECO:0007669"/>
    <property type="project" value="UniProtKB-EC"/>
</dbReference>
<comment type="caution">
    <text evidence="4">The sequence shown here is derived from an EMBL/GenBank/DDBJ whole genome shotgun (WGS) entry which is preliminary data.</text>
</comment>
<comment type="catalytic activity">
    <reaction evidence="3">
        <text>Hydrolysis of (1-&gt;4)-beta-linkages between N-acetylmuramic acid and N-acetyl-D-glucosamine residues in a peptidoglycan and between N-acetyl-D-glucosamine residues in chitodextrins.</text>
        <dbReference type="EC" id="3.2.1.17"/>
    </reaction>
</comment>
<evidence type="ECO:0000256" key="1">
    <source>
        <dbReference type="ARBA" id="ARBA00022529"/>
    </source>
</evidence>
<comment type="similarity">
    <text evidence="3">Belongs to the glycosyl hydrolase 24 family.</text>
</comment>
<keyword evidence="2 3" id="KW-0081">Bacteriolytic enzyme</keyword>
<accession>A0A948TGF9</accession>
<dbReference type="InterPro" id="IPR023346">
    <property type="entry name" value="Lysozyme-like_dom_sf"/>
</dbReference>
<evidence type="ECO:0000313" key="5">
    <source>
        <dbReference type="Proteomes" id="UP000733611"/>
    </source>
</evidence>
<dbReference type="Pfam" id="PF00959">
    <property type="entry name" value="Phage_lysozyme"/>
    <property type="match status" value="1"/>
</dbReference>
<evidence type="ECO:0000256" key="2">
    <source>
        <dbReference type="ARBA" id="ARBA00022638"/>
    </source>
</evidence>
<evidence type="ECO:0000313" key="4">
    <source>
        <dbReference type="EMBL" id="MBU3844385.1"/>
    </source>
</evidence>
<dbReference type="AlphaFoldDB" id="A0A948TGF9"/>
<gene>
    <name evidence="4" type="ORF">H9847_05890</name>
</gene>
<dbReference type="Proteomes" id="UP000733611">
    <property type="component" value="Unassembled WGS sequence"/>
</dbReference>
<dbReference type="GO" id="GO:0031640">
    <property type="term" value="P:killing of cells of another organism"/>
    <property type="evidence" value="ECO:0007669"/>
    <property type="project" value="UniProtKB-KW"/>
</dbReference>
<dbReference type="InterPro" id="IPR023347">
    <property type="entry name" value="Lysozyme_dom_sf"/>
</dbReference>
<keyword evidence="3" id="KW-0326">Glycosidase</keyword>
<dbReference type="EC" id="3.2.1.17" evidence="3"/>
<proteinExistence type="inferred from homology"/>
<organism evidence="4 5">
    <name type="scientific">Candidatus Anaerobiospirillum pullicola</name>
    <dbReference type="NCBI Taxonomy" id="2838451"/>
    <lineage>
        <taxon>Bacteria</taxon>
        <taxon>Pseudomonadati</taxon>
        <taxon>Pseudomonadota</taxon>
        <taxon>Gammaproteobacteria</taxon>
        <taxon>Aeromonadales</taxon>
        <taxon>Succinivibrionaceae</taxon>
        <taxon>Anaerobiospirillum</taxon>
    </lineage>
</organism>
<evidence type="ECO:0000256" key="3">
    <source>
        <dbReference type="RuleBase" id="RU003788"/>
    </source>
</evidence>
<dbReference type="GO" id="GO:0016998">
    <property type="term" value="P:cell wall macromolecule catabolic process"/>
    <property type="evidence" value="ECO:0007669"/>
    <property type="project" value="InterPro"/>
</dbReference>
<sequence>MWMLYVCQQVELFSTNLQDGNMEAMRQCRAAFIKRFAGLSFEPYQCSAGVCTISYGHTGHLPDEMPRSRRHSYHLEEAESLLEQVTQTAVSAVNALVSASMIPW</sequence>
<name>A0A948TGF9_9GAMM</name>
<keyword evidence="1 3" id="KW-0929">Antimicrobial</keyword>
<protein>
    <recommendedName>
        <fullName evidence="3">Lysozyme</fullName>
        <ecNumber evidence="3">3.2.1.17</ecNumber>
    </recommendedName>
</protein>
<keyword evidence="3" id="KW-0378">Hydrolase</keyword>
<dbReference type="GO" id="GO:0042742">
    <property type="term" value="P:defense response to bacterium"/>
    <property type="evidence" value="ECO:0007669"/>
    <property type="project" value="UniProtKB-KW"/>
</dbReference>
<dbReference type="EMBL" id="JAHLFE010000116">
    <property type="protein sequence ID" value="MBU3844385.1"/>
    <property type="molecule type" value="Genomic_DNA"/>
</dbReference>